<feature type="region of interest" description="Disordered" evidence="1">
    <location>
        <begin position="54"/>
        <end position="81"/>
    </location>
</feature>
<evidence type="ECO:0000256" key="2">
    <source>
        <dbReference type="SAM" id="SignalP"/>
    </source>
</evidence>
<evidence type="ECO:0000256" key="1">
    <source>
        <dbReference type="SAM" id="MobiDB-lite"/>
    </source>
</evidence>
<gene>
    <name evidence="3" type="ORF">H9L14_02390</name>
</gene>
<dbReference type="EMBL" id="CP060782">
    <property type="protein sequence ID" value="QNP46130.1"/>
    <property type="molecule type" value="Genomic_DNA"/>
</dbReference>
<evidence type="ECO:0008006" key="5">
    <source>
        <dbReference type="Google" id="ProtNLM"/>
    </source>
</evidence>
<evidence type="ECO:0000313" key="4">
    <source>
        <dbReference type="Proteomes" id="UP000516105"/>
    </source>
</evidence>
<feature type="signal peptide" evidence="2">
    <location>
        <begin position="1"/>
        <end position="19"/>
    </location>
</feature>
<accession>A0ABX6T906</accession>
<protein>
    <recommendedName>
        <fullName evidence="5">DUF3035 domain-containing protein</fullName>
    </recommendedName>
</protein>
<sequence length="105" mass="11178">MILAIAPAKARGLALFVLAAALAACESHKPPMTEIQRDDAERQALIQAMKRHPALAEGGNNAAMGKPIDVPTTVPPKAPGPTIVMIIRNPNQSRNKAVRRPCPDQ</sequence>
<evidence type="ECO:0000313" key="3">
    <source>
        <dbReference type="EMBL" id="QNP46130.1"/>
    </source>
</evidence>
<dbReference type="Proteomes" id="UP000516105">
    <property type="component" value="Chromosome"/>
</dbReference>
<organism evidence="3 4">
    <name type="scientific">Sphingomonas sediminicola</name>
    <dbReference type="NCBI Taxonomy" id="386874"/>
    <lineage>
        <taxon>Bacteria</taxon>
        <taxon>Pseudomonadati</taxon>
        <taxon>Pseudomonadota</taxon>
        <taxon>Alphaproteobacteria</taxon>
        <taxon>Sphingomonadales</taxon>
        <taxon>Sphingomonadaceae</taxon>
        <taxon>Sphingomonas</taxon>
    </lineage>
</organism>
<keyword evidence="4" id="KW-1185">Reference proteome</keyword>
<keyword evidence="2" id="KW-0732">Signal</keyword>
<name>A0ABX6T906_9SPHN</name>
<feature type="chain" id="PRO_5046169522" description="DUF3035 domain-containing protein" evidence="2">
    <location>
        <begin position="20"/>
        <end position="105"/>
    </location>
</feature>
<dbReference type="RefSeq" id="WP_187709083.1">
    <property type="nucleotide sequence ID" value="NZ_CP060782.1"/>
</dbReference>
<proteinExistence type="predicted"/>
<reference evidence="3 4" key="1">
    <citation type="submission" date="2020-08" db="EMBL/GenBank/DDBJ databases">
        <title>Genome sequence of Sphingomonas sediminicola KACC 15039T.</title>
        <authorList>
            <person name="Hyun D.-W."/>
            <person name="Bae J.-W."/>
        </authorList>
    </citation>
    <scope>NUCLEOTIDE SEQUENCE [LARGE SCALE GENOMIC DNA]</scope>
    <source>
        <strain evidence="3 4">KACC 15039</strain>
    </source>
</reference>